<comment type="caution">
    <text evidence="1">The sequence shown here is derived from an EMBL/GenBank/DDBJ whole genome shotgun (WGS) entry which is preliminary data.</text>
</comment>
<protein>
    <submittedName>
        <fullName evidence="1">Uncharacterized protein</fullName>
    </submittedName>
</protein>
<name>A0A4Y2H6T9_ARAVE</name>
<evidence type="ECO:0000313" key="2">
    <source>
        <dbReference type="Proteomes" id="UP000499080"/>
    </source>
</evidence>
<evidence type="ECO:0000313" key="1">
    <source>
        <dbReference type="EMBL" id="GBM61830.1"/>
    </source>
</evidence>
<dbReference type="AlphaFoldDB" id="A0A4Y2H6T9"/>
<accession>A0A4Y2H6T9</accession>
<gene>
    <name evidence="1" type="ORF">AVEN_105577_1</name>
</gene>
<sequence length="97" mass="11045">MCQACRFAEQDRCKVKLLSGTHLSNRGESVRHMEHLTTASVLNQISVGNILFSNEWRCRLDIDTLRKEPEASCHFPPTYNKGATLTVEMSSLRHGRK</sequence>
<dbReference type="Proteomes" id="UP000499080">
    <property type="component" value="Unassembled WGS sequence"/>
</dbReference>
<proteinExistence type="predicted"/>
<organism evidence="1 2">
    <name type="scientific">Araneus ventricosus</name>
    <name type="common">Orbweaver spider</name>
    <name type="synonym">Epeira ventricosa</name>
    <dbReference type="NCBI Taxonomy" id="182803"/>
    <lineage>
        <taxon>Eukaryota</taxon>
        <taxon>Metazoa</taxon>
        <taxon>Ecdysozoa</taxon>
        <taxon>Arthropoda</taxon>
        <taxon>Chelicerata</taxon>
        <taxon>Arachnida</taxon>
        <taxon>Araneae</taxon>
        <taxon>Araneomorphae</taxon>
        <taxon>Entelegynae</taxon>
        <taxon>Araneoidea</taxon>
        <taxon>Araneidae</taxon>
        <taxon>Araneus</taxon>
    </lineage>
</organism>
<keyword evidence="2" id="KW-1185">Reference proteome</keyword>
<reference evidence="1 2" key="1">
    <citation type="journal article" date="2019" name="Sci. Rep.">
        <title>Orb-weaving spider Araneus ventricosus genome elucidates the spidroin gene catalogue.</title>
        <authorList>
            <person name="Kono N."/>
            <person name="Nakamura H."/>
            <person name="Ohtoshi R."/>
            <person name="Moran D.A.P."/>
            <person name="Shinohara A."/>
            <person name="Yoshida Y."/>
            <person name="Fujiwara M."/>
            <person name="Mori M."/>
            <person name="Tomita M."/>
            <person name="Arakawa K."/>
        </authorList>
    </citation>
    <scope>NUCLEOTIDE SEQUENCE [LARGE SCALE GENOMIC DNA]</scope>
</reference>
<dbReference type="EMBL" id="BGPR01001786">
    <property type="protein sequence ID" value="GBM61830.1"/>
    <property type="molecule type" value="Genomic_DNA"/>
</dbReference>